<keyword evidence="1" id="KW-0812">Transmembrane</keyword>
<dbReference type="AlphaFoldDB" id="A0A3N1MDF3"/>
<feature type="transmembrane region" description="Helical" evidence="1">
    <location>
        <begin position="239"/>
        <end position="259"/>
    </location>
</feature>
<feature type="transmembrane region" description="Helical" evidence="1">
    <location>
        <begin position="6"/>
        <end position="33"/>
    </location>
</feature>
<dbReference type="Pfam" id="PF09991">
    <property type="entry name" value="DUF2232"/>
    <property type="match status" value="1"/>
</dbReference>
<evidence type="ECO:0000313" key="3">
    <source>
        <dbReference type="Proteomes" id="UP000278222"/>
    </source>
</evidence>
<organism evidence="2 3">
    <name type="scientific">Stella humosa</name>
    <dbReference type="NCBI Taxonomy" id="94"/>
    <lineage>
        <taxon>Bacteria</taxon>
        <taxon>Pseudomonadati</taxon>
        <taxon>Pseudomonadota</taxon>
        <taxon>Alphaproteobacteria</taxon>
        <taxon>Rhodospirillales</taxon>
        <taxon>Stellaceae</taxon>
        <taxon>Stella</taxon>
    </lineage>
</organism>
<evidence type="ECO:0000256" key="1">
    <source>
        <dbReference type="SAM" id="Phobius"/>
    </source>
</evidence>
<proteinExistence type="predicted"/>
<dbReference type="Proteomes" id="UP000278222">
    <property type="component" value="Unassembled WGS sequence"/>
</dbReference>
<feature type="transmembrane region" description="Helical" evidence="1">
    <location>
        <begin position="108"/>
        <end position="128"/>
    </location>
</feature>
<keyword evidence="1" id="KW-0472">Membrane</keyword>
<feature type="transmembrane region" description="Helical" evidence="1">
    <location>
        <begin position="266"/>
        <end position="292"/>
    </location>
</feature>
<gene>
    <name evidence="2" type="ORF">EDC65_0497</name>
</gene>
<keyword evidence="1" id="KW-1133">Transmembrane helix</keyword>
<dbReference type="RefSeq" id="WP_123688092.1">
    <property type="nucleotide sequence ID" value="NZ_AP019700.1"/>
</dbReference>
<feature type="transmembrane region" description="Helical" evidence="1">
    <location>
        <begin position="213"/>
        <end position="233"/>
    </location>
</feature>
<dbReference type="OrthoDB" id="7335270at2"/>
<comment type="caution">
    <text evidence="2">The sequence shown here is derived from an EMBL/GenBank/DDBJ whole genome shotgun (WGS) entry which is preliminary data.</text>
</comment>
<dbReference type="InterPro" id="IPR018710">
    <property type="entry name" value="DUF2232"/>
</dbReference>
<accession>A0A3N1MDF3</accession>
<feature type="transmembrane region" description="Helical" evidence="1">
    <location>
        <begin position="40"/>
        <end position="63"/>
    </location>
</feature>
<feature type="transmembrane region" description="Helical" evidence="1">
    <location>
        <begin position="168"/>
        <end position="192"/>
    </location>
</feature>
<feature type="transmembrane region" description="Helical" evidence="1">
    <location>
        <begin position="69"/>
        <end position="87"/>
    </location>
</feature>
<evidence type="ECO:0000313" key="2">
    <source>
        <dbReference type="EMBL" id="ROQ01319.1"/>
    </source>
</evidence>
<reference evidence="2 3" key="1">
    <citation type="submission" date="2018-11" db="EMBL/GenBank/DDBJ databases">
        <title>Genomic Encyclopedia of Type Strains, Phase IV (KMG-IV): sequencing the most valuable type-strain genomes for metagenomic binning, comparative biology and taxonomic classification.</title>
        <authorList>
            <person name="Goeker M."/>
        </authorList>
    </citation>
    <scope>NUCLEOTIDE SEQUENCE [LARGE SCALE GENOMIC DNA]</scope>
    <source>
        <strain evidence="2 3">DSM 5900</strain>
    </source>
</reference>
<protein>
    <submittedName>
        <fullName evidence="2">Putative membrane protein DUF2232</fullName>
    </submittedName>
</protein>
<sequence>MQGPVLYAFGAGLASALFALAATLGTPGAIIFAYLTQLPLFAIGLGHSAGLLAISGAVAAAVLTLVENGLFAVVFLAVNALPAYWLAHLSLLNRPRPDGSADWYPPGMLVTWLTGMAVAGLVTAYLAFGGSEGGLPGTVERFLRAGLAMMVGGPEAQIERAVGAVAPLFPAVVLVSWMVMVVVNGALAQGALVRFGHNRRPTPRVSDIELPRWALVPVAAGLALAILGGGVPAHFGSNLSLVLCLPFFFVGLAVVHAYARRRPLRWVILVGAYAAIMVFGWPAAALVVLGFVEQWAGIRRRLGEPPAAEKE</sequence>
<name>A0A3N1MDF3_9PROT</name>
<keyword evidence="3" id="KW-1185">Reference proteome</keyword>
<dbReference type="EMBL" id="RJKX01000011">
    <property type="protein sequence ID" value="ROQ01319.1"/>
    <property type="molecule type" value="Genomic_DNA"/>
</dbReference>